<evidence type="ECO:0000256" key="3">
    <source>
        <dbReference type="ARBA" id="ARBA00006730"/>
    </source>
</evidence>
<dbReference type="Gene3D" id="3.40.50.720">
    <property type="entry name" value="NAD(P)-binding Rossmann-like Domain"/>
    <property type="match status" value="1"/>
</dbReference>
<comment type="similarity">
    <text evidence="3">Belongs to the DAMOX/DASOX family.</text>
</comment>
<feature type="binding site" evidence="7">
    <location>
        <position position="278"/>
    </location>
    <ligand>
        <name>D-dopa</name>
        <dbReference type="ChEBI" id="CHEBI:149689"/>
    </ligand>
</feature>
<reference evidence="9 10" key="1">
    <citation type="submission" date="2024-05" db="EMBL/GenBank/DDBJ databases">
        <authorList>
            <person name="Wallberg A."/>
        </authorList>
    </citation>
    <scope>NUCLEOTIDE SEQUENCE [LARGE SCALE GENOMIC DNA]</scope>
</reference>
<evidence type="ECO:0000313" key="10">
    <source>
        <dbReference type="Proteomes" id="UP001497623"/>
    </source>
</evidence>
<dbReference type="SUPFAM" id="SSF51971">
    <property type="entry name" value="Nucleotide-binding domain"/>
    <property type="match status" value="1"/>
</dbReference>
<dbReference type="GO" id="GO:0005782">
    <property type="term" value="C:peroxisomal matrix"/>
    <property type="evidence" value="ECO:0007669"/>
    <property type="project" value="UniProtKB-SubCell"/>
</dbReference>
<dbReference type="PANTHER" id="PTHR11530">
    <property type="entry name" value="D-AMINO ACID OXIDASE"/>
    <property type="match status" value="1"/>
</dbReference>
<accession>A0AAV2QV63</accession>
<dbReference type="PANTHER" id="PTHR11530:SF11">
    <property type="entry name" value="D-ASPARTATE OXIDASE"/>
    <property type="match status" value="1"/>
</dbReference>
<feature type="binding site" evidence="7">
    <location>
        <position position="221"/>
    </location>
    <ligand>
        <name>D-dopa</name>
        <dbReference type="ChEBI" id="CHEBI:149689"/>
    </ligand>
</feature>
<feature type="binding site" evidence="7">
    <location>
        <position position="309"/>
    </location>
    <ligand>
        <name>D-dopa</name>
        <dbReference type="ChEBI" id="CHEBI:149689"/>
    </ligand>
</feature>
<dbReference type="InterPro" id="IPR023209">
    <property type="entry name" value="DAO"/>
</dbReference>
<comment type="caution">
    <text evidence="9">The sequence shown here is derived from an EMBL/GenBank/DDBJ whole genome shotgun (WGS) entry which is preliminary data.</text>
</comment>
<dbReference type="Pfam" id="PF01266">
    <property type="entry name" value="DAO"/>
    <property type="match status" value="1"/>
</dbReference>
<keyword evidence="10" id="KW-1185">Reference proteome</keyword>
<proteinExistence type="inferred from homology"/>
<keyword evidence="4" id="KW-0285">Flavoprotein</keyword>
<evidence type="ECO:0000256" key="5">
    <source>
        <dbReference type="ARBA" id="ARBA00022827"/>
    </source>
</evidence>
<feature type="domain" description="FAD dependent oxidoreductase" evidence="8">
    <location>
        <begin position="4"/>
        <end position="323"/>
    </location>
</feature>
<evidence type="ECO:0000259" key="8">
    <source>
        <dbReference type="Pfam" id="PF01266"/>
    </source>
</evidence>
<dbReference type="GO" id="GO:0003884">
    <property type="term" value="F:D-amino-acid oxidase activity"/>
    <property type="evidence" value="ECO:0007669"/>
    <property type="project" value="InterPro"/>
</dbReference>
<dbReference type="AlphaFoldDB" id="A0AAV2QV63"/>
<feature type="binding site" evidence="7">
    <location>
        <begin position="308"/>
        <end position="313"/>
    </location>
    <ligand>
        <name>FAD</name>
        <dbReference type="ChEBI" id="CHEBI:57692"/>
    </ligand>
</feature>
<name>A0AAV2QV63_MEGNR</name>
<organism evidence="9 10">
    <name type="scientific">Meganyctiphanes norvegica</name>
    <name type="common">Northern krill</name>
    <name type="synonym">Thysanopoda norvegica</name>
    <dbReference type="NCBI Taxonomy" id="48144"/>
    <lineage>
        <taxon>Eukaryota</taxon>
        <taxon>Metazoa</taxon>
        <taxon>Ecdysozoa</taxon>
        <taxon>Arthropoda</taxon>
        <taxon>Crustacea</taxon>
        <taxon>Multicrustacea</taxon>
        <taxon>Malacostraca</taxon>
        <taxon>Eumalacostraca</taxon>
        <taxon>Eucarida</taxon>
        <taxon>Euphausiacea</taxon>
        <taxon>Euphausiidae</taxon>
        <taxon>Meganyctiphanes</taxon>
    </lineage>
</organism>
<evidence type="ECO:0000256" key="1">
    <source>
        <dbReference type="ARBA" id="ARBA00001974"/>
    </source>
</evidence>
<evidence type="ECO:0000256" key="2">
    <source>
        <dbReference type="ARBA" id="ARBA00004253"/>
    </source>
</evidence>
<comment type="cofactor">
    <cofactor evidence="1 7">
        <name>FAD</name>
        <dbReference type="ChEBI" id="CHEBI:57692"/>
    </cofactor>
</comment>
<sequence>MVNVTVIGGGVNGVGTALALLQKVPHCKLTLISDQLSPYTTGDGAAGFWGPHLSEGTPEEKILSWSSAGWELFKSWHNNKPEMGVSKVPGVTLSRDEELTLEPWRHIPDDYTVLNQDQLRTYGPDYRYGYSYTSYVAEPSTFLPIMMQEIETLGGQIKQQRITCFEDLAQDSDLIINCSGIGARDLVPDPNVYPIRGQVMRVRAPWIRHYICDDSLENFCYILPNFSSNTVVLGGTAYEDDWNLEVDPKDKSKIWNNCLNAMPELKNCEFVRDWVGLRPGRRNGIRIEEDLITLGTRKVPVVHNYGHGGSGVTMFWGCSQEAAGLAQDIIHKNWGPQSKL</sequence>
<evidence type="ECO:0000256" key="6">
    <source>
        <dbReference type="ARBA" id="ARBA00023002"/>
    </source>
</evidence>
<dbReference type="GO" id="GO:0071949">
    <property type="term" value="F:FAD binding"/>
    <property type="evidence" value="ECO:0007669"/>
    <property type="project" value="InterPro"/>
</dbReference>
<gene>
    <name evidence="9" type="ORF">MNOR_LOCUS16733</name>
</gene>
<dbReference type="GO" id="GO:0019478">
    <property type="term" value="P:D-amino acid catabolic process"/>
    <property type="evidence" value="ECO:0007669"/>
    <property type="project" value="TreeGrafter"/>
</dbReference>
<dbReference type="PIRSF" id="PIRSF000189">
    <property type="entry name" value="D-aa_oxidase"/>
    <property type="match status" value="1"/>
</dbReference>
<protein>
    <recommendedName>
        <fullName evidence="8">FAD dependent oxidoreductase domain-containing protein</fullName>
    </recommendedName>
</protein>
<evidence type="ECO:0000256" key="7">
    <source>
        <dbReference type="PIRSR" id="PIRSR000189-1"/>
    </source>
</evidence>
<evidence type="ECO:0000256" key="4">
    <source>
        <dbReference type="ARBA" id="ARBA00022630"/>
    </source>
</evidence>
<keyword evidence="5 7" id="KW-0274">FAD</keyword>
<dbReference type="InterPro" id="IPR006076">
    <property type="entry name" value="FAD-dep_OxRdtase"/>
</dbReference>
<dbReference type="SUPFAM" id="SSF54373">
    <property type="entry name" value="FAD-linked reductases, C-terminal domain"/>
    <property type="match status" value="1"/>
</dbReference>
<comment type="subcellular location">
    <subcellularLocation>
        <location evidence="2">Peroxisome matrix</location>
    </subcellularLocation>
</comment>
<keyword evidence="6" id="KW-0560">Oxidoreductase</keyword>
<evidence type="ECO:0000313" key="9">
    <source>
        <dbReference type="EMBL" id="CAL4100170.1"/>
    </source>
</evidence>
<dbReference type="Gene3D" id="3.30.9.10">
    <property type="entry name" value="D-Amino Acid Oxidase, subunit A, domain 2"/>
    <property type="match status" value="1"/>
</dbReference>
<dbReference type="Proteomes" id="UP001497623">
    <property type="component" value="Unassembled WGS sequence"/>
</dbReference>
<dbReference type="EMBL" id="CAXKWB010011137">
    <property type="protein sequence ID" value="CAL4100170.1"/>
    <property type="molecule type" value="Genomic_DNA"/>
</dbReference>